<dbReference type="RefSeq" id="WP_032625029.1">
    <property type="nucleotide sequence ID" value="NZ_UJZG01000032.1"/>
</dbReference>
<keyword evidence="1" id="KW-0812">Transmembrane</keyword>
<name>A0A8B4U2D7_9ENTR</name>
<protein>
    <submittedName>
        <fullName evidence="2">Uncharacterized protein</fullName>
    </submittedName>
</protein>
<evidence type="ECO:0000313" key="3">
    <source>
        <dbReference type="Proteomes" id="UP000257712"/>
    </source>
</evidence>
<dbReference type="AlphaFoldDB" id="A0A8B4U2D7"/>
<dbReference type="Proteomes" id="UP000257712">
    <property type="component" value="Unassembled WGS sequence"/>
</dbReference>
<gene>
    <name evidence="2" type="ORF">SAMEA3538780_05209</name>
</gene>
<reference evidence="2 3" key="1">
    <citation type="submission" date="2018-08" db="EMBL/GenBank/DDBJ databases">
        <authorList>
            <consortium name="Pathogen Informatics"/>
        </authorList>
    </citation>
    <scope>NUCLEOTIDE SEQUENCE [LARGE SCALE GENOMIC DNA]</scope>
    <source>
        <strain evidence="2 3">EuSCAPE_IT371</strain>
    </source>
</reference>
<comment type="caution">
    <text evidence="2">The sequence shown here is derived from an EMBL/GenBank/DDBJ whole genome shotgun (WGS) entry which is preliminary data.</text>
</comment>
<sequence length="128" mass="14957">MKNKVVKTKKDDDYYNELIEVFIMLILALVFVSFIESTENKISIEENSLYNLQTDVMNIMLYDTPIPIIKSLTEEQKSKLIIINKDIDNCMERKQQLGASGLSECYKKNEFLFNELKVGFSDRLIFNN</sequence>
<feature type="transmembrane region" description="Helical" evidence="1">
    <location>
        <begin position="18"/>
        <end position="35"/>
    </location>
</feature>
<accession>A0A8B4U2D7</accession>
<proteinExistence type="predicted"/>
<keyword evidence="1" id="KW-0472">Membrane</keyword>
<evidence type="ECO:0000313" key="2">
    <source>
        <dbReference type="EMBL" id="SXE02958.1"/>
    </source>
</evidence>
<dbReference type="EMBL" id="UJZG01000032">
    <property type="protein sequence ID" value="SXE02958.1"/>
    <property type="molecule type" value="Genomic_DNA"/>
</dbReference>
<evidence type="ECO:0000256" key="1">
    <source>
        <dbReference type="SAM" id="Phobius"/>
    </source>
</evidence>
<keyword evidence="1" id="KW-1133">Transmembrane helix</keyword>
<organism evidence="2 3">
    <name type="scientific">Klebsiella quasivariicola</name>
    <dbReference type="NCBI Taxonomy" id="2026240"/>
    <lineage>
        <taxon>Bacteria</taxon>
        <taxon>Pseudomonadati</taxon>
        <taxon>Pseudomonadota</taxon>
        <taxon>Gammaproteobacteria</taxon>
        <taxon>Enterobacterales</taxon>
        <taxon>Enterobacteriaceae</taxon>
        <taxon>Klebsiella/Raoultella group</taxon>
        <taxon>Klebsiella</taxon>
        <taxon>Klebsiella pneumoniae complex</taxon>
    </lineage>
</organism>